<dbReference type="PANTHER" id="PTHR22683">
    <property type="entry name" value="SPORULATION PROTEIN RELATED"/>
    <property type="match status" value="1"/>
</dbReference>
<dbReference type="SMART" id="SM00382">
    <property type="entry name" value="AAA"/>
    <property type="match status" value="1"/>
</dbReference>
<keyword evidence="5" id="KW-0238">DNA-binding</keyword>
<accession>A0ABZ0WID4</accession>
<gene>
    <name evidence="11" type="ORF">U0042_23925</name>
</gene>
<dbReference type="InterPro" id="IPR027417">
    <property type="entry name" value="P-loop_NTPase"/>
</dbReference>
<protein>
    <submittedName>
        <fullName evidence="11">DNA translocase FtsK</fullName>
    </submittedName>
</protein>
<sequence length="1333" mass="136022">MHTVFGWFGASALWFLPLFWRLAKSVLPGGAGLRGPGTIRLWLGFVGVLVASMALEATLIGIAGSDALGHGLTGAFGKLLGHIGTPVAMAVLFLVSLPWLLDFRWSEAFAWADAAFGLGLGAGRAPREPREPRESRARGSRGGEPRMRRAEPDESLASHTAPAVNTMAPRSTGRYARPTVWRPAATGRAATAASAATGAGSAAALAAGTVATPPVAAMDRIVSSPVRQTAPAARSAGSAAAPAVPAGSVGRAMSAAARVQNEPLSAPVSPKATPSVPSMPSGRLREQTAPGHVASAPRAAIDSTVAQTRATTPRAGTAAPTNSFSSAVATSTPGSASPRAGSALGATAATSKLLAARGIPPYGPVRREPAPAGAPRSGVHNAKPLPQSSALARQGEAASASGLAATGAGAADVSLGAASGLPLGQDSASGADAAATSDAAFPASSGQPSAPPVWVAGAHDAASPTTAGNVGAPPAGTSARPNRMPAPAYSRPAPIDEAERQPLSSTVQETLRSIEENTARWTSLAGASLARRGNVEAVNSGATAATASPQPQAEAQAAPHAGHSQQLTDAPSETDAMDSTDTVATQAAHSALAPAASVPSAMDIAATEPSLATAPSAPQPHVTPAPTAMAPDATTRQLPALSDDVVQSTSANTQPAIGVTATEPATQSTASLAPVALAVSSNVVRFPGPASTQGNVAGEPPLAPWHDTPSATARPAFSLVEPEPGRNDEASEASEVPAGPVASHLATATATGAASAPSADDAADVAPSSPPLTVSTVATLAPVTHTAVETAATFDASERPPTQVTPQSDPAGTPETAAAGARAPLRGHAHATFEFRAPSASRVELPGLDLLEPADASIEPVSDAQLAQTGQLIEQRLQEFKVPVSVVGASAGPVITRFEVEPALGVRGSQIVGLMKDLSRGLGLTSIRVVETIPGKTCMGLELPNARRQMIRLSEILESSLYQHSHSKLTIAMGKDITGHPVVTDLAKAPHMLVAGTTGSGKSVAINAMILSLLFKATPEEVRLIMIDPKMLELSVYEGIPHLLAPVVTDMKLAANALNWCVGEMEKRYKLMSAVGVRNLAGFNQKIRDADAKGKKIGNPFSLTPEAPEPLSALPLIVVVIDELADLMMVAGKKIEELIARLAQKARAAGIHLILATQRPSVDVITGLIKANIPTRVAFQVSSKIDSRTILDQMGAESLLGQGDMLFLPPGTGYPQRVHGAFVADEEVHCVVEYLKQFGEPEYEEGILDGPAPEGGQQDLFGDAPDAEADPLYDEAVAFVVRTRRASISSVQRQLRIGYNRAARLVEQMETAGLVSPMGINGSREVLAPGPAE</sequence>
<keyword evidence="9" id="KW-0812">Transmembrane</keyword>
<dbReference type="EMBL" id="CP139965">
    <property type="protein sequence ID" value="WQD77089.1"/>
    <property type="molecule type" value="Genomic_DNA"/>
</dbReference>
<feature type="region of interest" description="Disordered" evidence="8">
    <location>
        <begin position="359"/>
        <end position="394"/>
    </location>
</feature>
<evidence type="ECO:0000256" key="9">
    <source>
        <dbReference type="SAM" id="Phobius"/>
    </source>
</evidence>
<feature type="region of interest" description="Disordered" evidence="8">
    <location>
        <begin position="540"/>
        <end position="588"/>
    </location>
</feature>
<feature type="region of interest" description="Disordered" evidence="8">
    <location>
        <begin position="609"/>
        <end position="630"/>
    </location>
</feature>
<evidence type="ECO:0000256" key="1">
    <source>
        <dbReference type="ARBA" id="ARBA00004533"/>
    </source>
</evidence>
<dbReference type="InterPro" id="IPR036388">
    <property type="entry name" value="WH-like_DNA-bd_sf"/>
</dbReference>
<dbReference type="Gene3D" id="3.30.980.40">
    <property type="match status" value="1"/>
</dbReference>
<dbReference type="InterPro" id="IPR036390">
    <property type="entry name" value="WH_DNA-bd_sf"/>
</dbReference>
<reference evidence="11 12" key="1">
    <citation type="submission" date="2023-12" db="EMBL/GenBank/DDBJ databases">
        <title>Genome sequencing and assembly of bacterial species from a model synthetic community.</title>
        <authorList>
            <person name="Hogle S.L."/>
        </authorList>
    </citation>
    <scope>NUCLEOTIDE SEQUENCE [LARGE SCALE GENOMIC DNA]</scope>
    <source>
        <strain evidence="11 12">HAMBI 2494</strain>
    </source>
</reference>
<keyword evidence="3 7" id="KW-0547">Nucleotide-binding</keyword>
<evidence type="ECO:0000256" key="2">
    <source>
        <dbReference type="ARBA" id="ARBA00006474"/>
    </source>
</evidence>
<evidence type="ECO:0000256" key="8">
    <source>
        <dbReference type="SAM" id="MobiDB-lite"/>
    </source>
</evidence>
<dbReference type="SUPFAM" id="SSF46785">
    <property type="entry name" value="Winged helix' DNA-binding domain"/>
    <property type="match status" value="1"/>
</dbReference>
<feature type="domain" description="FtsK" evidence="10">
    <location>
        <begin position="979"/>
        <end position="1188"/>
    </location>
</feature>
<dbReference type="RefSeq" id="WP_114813622.1">
    <property type="nucleotide sequence ID" value="NZ_CP139965.1"/>
</dbReference>
<dbReference type="InterPro" id="IPR050206">
    <property type="entry name" value="FtsK/SpoIIIE/SftA"/>
</dbReference>
<organism evidence="11 12">
    <name type="scientific">Paraburkholderia kururiensis</name>
    <dbReference type="NCBI Taxonomy" id="984307"/>
    <lineage>
        <taxon>Bacteria</taxon>
        <taxon>Pseudomonadati</taxon>
        <taxon>Pseudomonadota</taxon>
        <taxon>Betaproteobacteria</taxon>
        <taxon>Burkholderiales</taxon>
        <taxon>Burkholderiaceae</taxon>
        <taxon>Paraburkholderia</taxon>
    </lineage>
</organism>
<evidence type="ECO:0000259" key="10">
    <source>
        <dbReference type="PROSITE" id="PS50901"/>
    </source>
</evidence>
<feature type="compositionally biased region" description="Low complexity" evidence="8">
    <location>
        <begin position="306"/>
        <end position="321"/>
    </location>
</feature>
<feature type="transmembrane region" description="Helical" evidence="9">
    <location>
        <begin position="83"/>
        <end position="101"/>
    </location>
</feature>
<evidence type="ECO:0000256" key="7">
    <source>
        <dbReference type="PROSITE-ProRule" id="PRU00289"/>
    </source>
</evidence>
<feature type="compositionally biased region" description="Polar residues" evidence="8">
    <location>
        <begin position="322"/>
        <end position="335"/>
    </location>
</feature>
<dbReference type="SUPFAM" id="SSF52540">
    <property type="entry name" value="P-loop containing nucleoside triphosphate hydrolases"/>
    <property type="match status" value="1"/>
</dbReference>
<evidence type="ECO:0000313" key="12">
    <source>
        <dbReference type="Proteomes" id="UP001325479"/>
    </source>
</evidence>
<dbReference type="InterPro" id="IPR018541">
    <property type="entry name" value="Ftsk_gamma"/>
</dbReference>
<proteinExistence type="inferred from homology"/>
<feature type="transmembrane region" description="Helical" evidence="9">
    <location>
        <begin position="6"/>
        <end position="23"/>
    </location>
</feature>
<dbReference type="Proteomes" id="UP001325479">
    <property type="component" value="Chromosome"/>
</dbReference>
<comment type="subcellular location">
    <subcellularLocation>
        <location evidence="1">Cell inner membrane</location>
    </subcellularLocation>
</comment>
<dbReference type="Gene3D" id="1.10.10.10">
    <property type="entry name" value="Winged helix-like DNA-binding domain superfamily/Winged helix DNA-binding domain"/>
    <property type="match status" value="1"/>
</dbReference>
<dbReference type="PANTHER" id="PTHR22683:SF41">
    <property type="entry name" value="DNA TRANSLOCASE FTSK"/>
    <property type="match status" value="1"/>
</dbReference>
<dbReference type="Pfam" id="PF01580">
    <property type="entry name" value="FtsK_SpoIIIE"/>
    <property type="match status" value="1"/>
</dbReference>
<keyword evidence="12" id="KW-1185">Reference proteome</keyword>
<dbReference type="InterPro" id="IPR041027">
    <property type="entry name" value="FtsK_alpha"/>
</dbReference>
<dbReference type="PROSITE" id="PS50901">
    <property type="entry name" value="FTSK"/>
    <property type="match status" value="1"/>
</dbReference>
<evidence type="ECO:0000256" key="3">
    <source>
        <dbReference type="ARBA" id="ARBA00022741"/>
    </source>
</evidence>
<dbReference type="CDD" id="cd01127">
    <property type="entry name" value="TrwB_TraG_TraD_VirD4"/>
    <property type="match status" value="1"/>
</dbReference>
<feature type="region of interest" description="Disordered" evidence="8">
    <location>
        <begin position="1247"/>
        <end position="1266"/>
    </location>
</feature>
<feature type="compositionally biased region" description="Polar residues" evidence="8">
    <location>
        <begin position="565"/>
        <end position="583"/>
    </location>
</feature>
<dbReference type="Gene3D" id="3.40.50.300">
    <property type="entry name" value="P-loop containing nucleotide triphosphate hydrolases"/>
    <property type="match status" value="1"/>
</dbReference>
<feature type="region of interest" description="Disordered" evidence="8">
    <location>
        <begin position="122"/>
        <end position="162"/>
    </location>
</feature>
<dbReference type="InterPro" id="IPR003593">
    <property type="entry name" value="AAA+_ATPase"/>
</dbReference>
<evidence type="ECO:0000256" key="4">
    <source>
        <dbReference type="ARBA" id="ARBA00022840"/>
    </source>
</evidence>
<keyword evidence="9" id="KW-0472">Membrane</keyword>
<feature type="binding site" evidence="7">
    <location>
        <begin position="996"/>
        <end position="1003"/>
    </location>
    <ligand>
        <name>ATP</name>
        <dbReference type="ChEBI" id="CHEBI:30616"/>
    </ligand>
</feature>
<dbReference type="Pfam" id="PF09397">
    <property type="entry name" value="FtsK_gamma"/>
    <property type="match status" value="1"/>
</dbReference>
<feature type="compositionally biased region" description="Basic and acidic residues" evidence="8">
    <location>
        <begin position="125"/>
        <end position="152"/>
    </location>
</feature>
<name>A0ABZ0WID4_9BURK</name>
<feature type="region of interest" description="Disordered" evidence="8">
    <location>
        <begin position="439"/>
        <end position="503"/>
    </location>
</feature>
<feature type="transmembrane region" description="Helical" evidence="9">
    <location>
        <begin position="43"/>
        <end position="63"/>
    </location>
</feature>
<feature type="compositionally biased region" description="Low complexity" evidence="8">
    <location>
        <begin position="746"/>
        <end position="767"/>
    </location>
</feature>
<keyword evidence="4 7" id="KW-0067">ATP-binding</keyword>
<dbReference type="SMART" id="SM00843">
    <property type="entry name" value="Ftsk_gamma"/>
    <property type="match status" value="1"/>
</dbReference>
<evidence type="ECO:0000256" key="5">
    <source>
        <dbReference type="ARBA" id="ARBA00023125"/>
    </source>
</evidence>
<feature type="region of interest" description="Disordered" evidence="8">
    <location>
        <begin position="690"/>
        <end position="770"/>
    </location>
</feature>
<evidence type="ECO:0000313" key="11">
    <source>
        <dbReference type="EMBL" id="WQD77089.1"/>
    </source>
</evidence>
<dbReference type="Pfam" id="PF17854">
    <property type="entry name" value="FtsK_alpha"/>
    <property type="match status" value="1"/>
</dbReference>
<keyword evidence="9" id="KW-1133">Transmembrane helix</keyword>
<comment type="similarity">
    <text evidence="2">Belongs to the FtsK/SpoIIIE/SftA family.</text>
</comment>
<evidence type="ECO:0000256" key="6">
    <source>
        <dbReference type="ARBA" id="ARBA00024784"/>
    </source>
</evidence>
<dbReference type="InterPro" id="IPR002543">
    <property type="entry name" value="FtsK_dom"/>
</dbReference>
<feature type="region of interest" description="Disordered" evidence="8">
    <location>
        <begin position="792"/>
        <end position="823"/>
    </location>
</feature>
<feature type="compositionally biased region" description="Low complexity" evidence="8">
    <location>
        <begin position="540"/>
        <end position="564"/>
    </location>
</feature>
<feature type="compositionally biased region" description="Low complexity" evidence="8">
    <location>
        <begin position="810"/>
        <end position="823"/>
    </location>
</feature>
<feature type="region of interest" description="Disordered" evidence="8">
    <location>
        <begin position="262"/>
        <end position="343"/>
    </location>
</feature>
<comment type="function">
    <text evidence="6">Essential cell division protein that coordinates cell division and chromosome segregation. The N-terminus is involved in assembly of the cell-division machinery. The C-terminus functions as a DNA motor that moves dsDNA in an ATP-dependent manner towards the dif recombination site, which is located within the replication terminus region. Translocation stops specifically at Xer-dif sites, where FtsK interacts with the Xer recombinase, allowing activation of chromosome unlinking by recombination. FtsK orienting polar sequences (KOPS) guide the direction of DNA translocation. FtsK can remove proteins from DNA as it translocates, but translocation stops specifically at XerCD-dif site, thereby preventing removal of XerC and XerD from dif.</text>
</comment>